<sequence length="359" mass="39890">MPEDNKFSPTVRDQLALRAGHRCSFPDCPETTVGPSSETNSSVSRSGMACHIYAARGGRPARRINAKLSAEELRSIDNGIWMCFKHGKIIDTDEATYTPETLKWWKNIAEWRADFRHKFGEDIKIPLLSEKFGDFPKIKYDLTQDELDPTKIFDAFQDSCLAAVRGEELVGLVREVATEIVRNSFQHGKATSVTLSIDIDRVTILDNGVTFSPAALEKHISPRGGAGALKQLVTGYLGQVVVDYRKKGTSNITTFGFLRESADVKRFTPCVLELESTGRDFVRAEAEHFFVANPNCETVYVLAQRGFSHSHVHQLSERLSTQNGRQIVILGTGISKSLLDYMRDHLPGFSVASAKPTHG</sequence>
<gene>
    <name evidence="1" type="ORF">J2W61_000555</name>
</gene>
<proteinExistence type="predicted"/>
<dbReference type="SUPFAM" id="SSF55874">
    <property type="entry name" value="ATPase domain of HSP90 chaperone/DNA topoisomerase II/histidine kinase"/>
    <property type="match status" value="1"/>
</dbReference>
<evidence type="ECO:0000313" key="2">
    <source>
        <dbReference type="Proteomes" id="UP001265315"/>
    </source>
</evidence>
<protein>
    <recommendedName>
        <fullName evidence="3">Histidine kinase/HSP90-like ATPase domain-containing protein</fullName>
    </recommendedName>
</protein>
<evidence type="ECO:0008006" key="3">
    <source>
        <dbReference type="Google" id="ProtNLM"/>
    </source>
</evidence>
<comment type="caution">
    <text evidence="1">The sequence shown here is derived from an EMBL/GenBank/DDBJ whole genome shotgun (WGS) entry which is preliminary data.</text>
</comment>
<dbReference type="Proteomes" id="UP001265315">
    <property type="component" value="Unassembled WGS sequence"/>
</dbReference>
<name>A0AAW8LL57_AGRTU</name>
<dbReference type="InterPro" id="IPR036890">
    <property type="entry name" value="HATPase_C_sf"/>
</dbReference>
<dbReference type="EMBL" id="JAVDSW010000001">
    <property type="protein sequence ID" value="MDR6700727.1"/>
    <property type="molecule type" value="Genomic_DNA"/>
</dbReference>
<reference evidence="1" key="1">
    <citation type="submission" date="2023-07" db="EMBL/GenBank/DDBJ databases">
        <title>Sorghum-associated microbial communities from plants grown in Nebraska, USA.</title>
        <authorList>
            <person name="Schachtman D."/>
        </authorList>
    </citation>
    <scope>NUCLEOTIDE SEQUENCE</scope>
    <source>
        <strain evidence="1">1457</strain>
    </source>
</reference>
<evidence type="ECO:0000313" key="1">
    <source>
        <dbReference type="EMBL" id="MDR6700727.1"/>
    </source>
</evidence>
<dbReference type="AlphaFoldDB" id="A0AAW8LL57"/>
<organism evidence="1 2">
    <name type="scientific">Agrobacterium tumefaciens</name>
    <dbReference type="NCBI Taxonomy" id="358"/>
    <lineage>
        <taxon>Bacteria</taxon>
        <taxon>Pseudomonadati</taxon>
        <taxon>Pseudomonadota</taxon>
        <taxon>Alphaproteobacteria</taxon>
        <taxon>Hyphomicrobiales</taxon>
        <taxon>Rhizobiaceae</taxon>
        <taxon>Rhizobium/Agrobacterium group</taxon>
        <taxon>Agrobacterium</taxon>
        <taxon>Agrobacterium tumefaciens complex</taxon>
    </lineage>
</organism>
<dbReference type="RefSeq" id="WP_209689559.1">
    <property type="nucleotide sequence ID" value="NZ_JAGIPM010000004.1"/>
</dbReference>
<accession>A0AAW8LL57</accession>